<accession>A0A6H0G004</accession>
<dbReference type="EMBL" id="CP049807">
    <property type="protein sequence ID" value="QIT19957.1"/>
    <property type="molecule type" value="Genomic_DNA"/>
</dbReference>
<evidence type="ECO:0008006" key="3">
    <source>
        <dbReference type="Google" id="ProtNLM"/>
    </source>
</evidence>
<dbReference type="AlphaFoldDB" id="A0A6H0G004"/>
<evidence type="ECO:0000313" key="2">
    <source>
        <dbReference type="Proteomes" id="UP000501692"/>
    </source>
</evidence>
<gene>
    <name evidence="1" type="ORF">G8E09_19275</name>
</gene>
<dbReference type="Proteomes" id="UP000501692">
    <property type="component" value="Plasmid pA1254_1"/>
</dbReference>
<name>A0A6H0G004_ACIPI</name>
<organism evidence="1 2">
    <name type="scientific">Acinetobacter pittii</name>
    <name type="common">Acinetobacter genomosp. 3</name>
    <dbReference type="NCBI Taxonomy" id="48296"/>
    <lineage>
        <taxon>Bacteria</taxon>
        <taxon>Pseudomonadati</taxon>
        <taxon>Pseudomonadota</taxon>
        <taxon>Gammaproteobacteria</taxon>
        <taxon>Moraxellales</taxon>
        <taxon>Moraxellaceae</taxon>
        <taxon>Acinetobacter</taxon>
        <taxon>Acinetobacter calcoaceticus/baumannii complex</taxon>
    </lineage>
</organism>
<keyword evidence="1" id="KW-0614">Plasmid</keyword>
<dbReference type="RefSeq" id="WP_167564443.1">
    <property type="nucleotide sequence ID" value="NZ_CP049807.1"/>
</dbReference>
<dbReference type="PROSITE" id="PS51257">
    <property type="entry name" value="PROKAR_LIPOPROTEIN"/>
    <property type="match status" value="1"/>
</dbReference>
<proteinExistence type="predicted"/>
<protein>
    <recommendedName>
        <fullName evidence="3">Lipoprotein</fullName>
    </recommendedName>
</protein>
<evidence type="ECO:0000313" key="1">
    <source>
        <dbReference type="EMBL" id="QIT19957.1"/>
    </source>
</evidence>
<reference evidence="1 2" key="1">
    <citation type="submission" date="2020-03" db="EMBL/GenBank/DDBJ databases">
        <authorList>
            <person name="Zhang L."/>
            <person name="Han X."/>
            <person name="Chen Y."/>
            <person name="Yu Y."/>
        </authorList>
    </citation>
    <scope>NUCLEOTIDE SEQUENCE [LARGE SCALE GENOMIC DNA]</scope>
    <source>
        <strain evidence="1 2">A1254</strain>
        <plasmid evidence="2">pa1254_1</plasmid>
    </source>
</reference>
<geneLocation type="plasmid" evidence="2">
    <name>pa1254_1</name>
</geneLocation>
<sequence length="183" mass="19750">MKNIYLCSIILVSCGLTGCISPQYKKDYAETRNAISVENGLPQIATGAVAMKKVLEANDQQIGLYIDTLTLTTNLNANGEKGTKLGMSADPLDFTSLSKSIFKAEGSQETKYTDLRGSVLTINFKSVNQYNLERLDKIKGLLEASAKADPKKAEQVGVTKKVIEGAIKDTETPPGVFMHGATK</sequence>